<name>A0A2C9D8D0_9HYPH</name>
<dbReference type="EMBL" id="LT960614">
    <property type="protein sequence ID" value="SON56582.1"/>
    <property type="molecule type" value="Genomic_DNA"/>
</dbReference>
<dbReference type="SUPFAM" id="SSF160996">
    <property type="entry name" value="HI0933 insert domain-like"/>
    <property type="match status" value="1"/>
</dbReference>
<proteinExistence type="predicted"/>
<dbReference type="InterPro" id="IPR055178">
    <property type="entry name" value="RsdA/BaiN/AoA(So)-like_dom"/>
</dbReference>
<evidence type="ECO:0000313" key="6">
    <source>
        <dbReference type="EMBL" id="SON56582.1"/>
    </source>
</evidence>
<dbReference type="NCBIfam" id="TIGR00275">
    <property type="entry name" value="aminoacetone oxidase family FAD-binding enzyme"/>
    <property type="match status" value="1"/>
</dbReference>
<accession>A0A2C9D8D0</accession>
<gene>
    <name evidence="6" type="ORF">HDIA_3041</name>
</gene>
<dbReference type="InterPro" id="IPR057661">
    <property type="entry name" value="RsdA/BaiN/AoA(So)_Rossmann"/>
</dbReference>
<evidence type="ECO:0000256" key="2">
    <source>
        <dbReference type="ARBA" id="ARBA00022630"/>
    </source>
</evidence>
<feature type="domain" description="RsdA/BaiN/AoA(So)-like Rossmann fold-like" evidence="4">
    <location>
        <begin position="20"/>
        <end position="410"/>
    </location>
</feature>
<protein>
    <submittedName>
        <fullName evidence="6">Glutamate synthase subunit beta</fullName>
    </submittedName>
</protein>
<dbReference type="Gene3D" id="3.50.50.60">
    <property type="entry name" value="FAD/NAD(P)-binding domain"/>
    <property type="match status" value="1"/>
</dbReference>
<evidence type="ECO:0000256" key="3">
    <source>
        <dbReference type="ARBA" id="ARBA00022827"/>
    </source>
</evidence>
<dbReference type="InterPro" id="IPR036188">
    <property type="entry name" value="FAD/NAD-bd_sf"/>
</dbReference>
<dbReference type="AlphaFoldDB" id="A0A2C9D8D0"/>
<dbReference type="Proteomes" id="UP000223606">
    <property type="component" value="Chromosome 1"/>
</dbReference>
<evidence type="ECO:0000259" key="4">
    <source>
        <dbReference type="Pfam" id="PF03486"/>
    </source>
</evidence>
<comment type="cofactor">
    <cofactor evidence="1">
        <name>FAD</name>
        <dbReference type="ChEBI" id="CHEBI:57692"/>
    </cofactor>
</comment>
<dbReference type="SUPFAM" id="SSF51905">
    <property type="entry name" value="FAD/NAD(P)-binding domain"/>
    <property type="match status" value="1"/>
</dbReference>
<organism evidence="6 7">
    <name type="scientific">Hartmannibacter diazotrophicus</name>
    <dbReference type="NCBI Taxonomy" id="1482074"/>
    <lineage>
        <taxon>Bacteria</taxon>
        <taxon>Pseudomonadati</taxon>
        <taxon>Pseudomonadota</taxon>
        <taxon>Alphaproteobacteria</taxon>
        <taxon>Hyphomicrobiales</taxon>
        <taxon>Pleomorphomonadaceae</taxon>
        <taxon>Hartmannibacter</taxon>
    </lineage>
</organism>
<dbReference type="PANTHER" id="PTHR42887:SF1">
    <property type="entry name" value="BLR3961 PROTEIN"/>
    <property type="match status" value="1"/>
</dbReference>
<dbReference type="Pfam" id="PF03486">
    <property type="entry name" value="HI0933_like"/>
    <property type="match status" value="1"/>
</dbReference>
<keyword evidence="7" id="KW-1185">Reference proteome</keyword>
<dbReference type="InterPro" id="IPR023166">
    <property type="entry name" value="BaiN-like_dom_sf"/>
</dbReference>
<evidence type="ECO:0000313" key="7">
    <source>
        <dbReference type="Proteomes" id="UP000223606"/>
    </source>
</evidence>
<sequence length="425" mass="45673">MPEDRREPEPQPATARIETDVAIIGGGPAGLMAAEVLSAHGLRVHLFDAMPSVGRKLLMAGKSGLNLTHAEPMADFLGRYGDALGWLKPAIDAFPPGALRAWADNLGAETFVGSSGKVFPKAMKASPLLRAWLRQLNDQGVTILPRHRWTGWTKTGVLAFETSTGPLEVTAKATLLALGGASWPRLGSDGTWQRLLAERGVEIAPLVASNCGFDVDWSPYLVERFAGQPVRPVRMTLADKTVDGEFVITRHGVEGNAIYRLGPEIRRRIDETGSADILVDLCPDRDLERLQRELSQPRGRQSLANHLRKRAGIAGAKAALLRECVSAEILQDPHQLAHSLKALRLRLVRSRPIEEAISTAGGVAASAFDDTFQLLALPGVFVAGEMLGFDAPTGGYLLTACLATGHAAANGILDGLACIDRDEFR</sequence>
<feature type="domain" description="RsdA/BaiN/AoA(So)-like insert" evidence="5">
    <location>
        <begin position="208"/>
        <end position="358"/>
    </location>
</feature>
<dbReference type="InterPro" id="IPR022460">
    <property type="entry name" value="Flavoprotein_PP4765"/>
</dbReference>
<evidence type="ECO:0000259" key="5">
    <source>
        <dbReference type="Pfam" id="PF22780"/>
    </source>
</evidence>
<dbReference type="Gene3D" id="2.40.30.10">
    <property type="entry name" value="Translation factors"/>
    <property type="match status" value="1"/>
</dbReference>
<reference evidence="7" key="1">
    <citation type="submission" date="2017-09" db="EMBL/GenBank/DDBJ databases">
        <title>Genome sequence of Nannocystis excedens DSM 71.</title>
        <authorList>
            <person name="Blom J."/>
        </authorList>
    </citation>
    <scope>NUCLEOTIDE SEQUENCE [LARGE SCALE GENOMIC DNA]</scope>
    <source>
        <strain evidence="7">type strain: E19</strain>
    </source>
</reference>
<keyword evidence="3" id="KW-0274">FAD</keyword>
<dbReference type="RefSeq" id="WP_425432899.1">
    <property type="nucleotide sequence ID" value="NZ_LT960614.1"/>
</dbReference>
<dbReference type="InterPro" id="IPR004792">
    <property type="entry name" value="BaiN-like"/>
</dbReference>
<dbReference type="NCBIfam" id="TIGR03862">
    <property type="entry name" value="flavo_PP4765"/>
    <property type="match status" value="1"/>
</dbReference>
<evidence type="ECO:0000256" key="1">
    <source>
        <dbReference type="ARBA" id="ARBA00001974"/>
    </source>
</evidence>
<dbReference type="Pfam" id="PF22780">
    <property type="entry name" value="HI0933_like_1st"/>
    <property type="match status" value="1"/>
</dbReference>
<dbReference type="PANTHER" id="PTHR42887">
    <property type="entry name" value="OS12G0638800 PROTEIN"/>
    <property type="match status" value="1"/>
</dbReference>
<dbReference type="Gene3D" id="1.10.8.260">
    <property type="entry name" value="HI0933 insert domain-like"/>
    <property type="match status" value="1"/>
</dbReference>
<dbReference type="KEGG" id="hdi:HDIA_3041"/>
<keyword evidence="2" id="KW-0285">Flavoprotein</keyword>